<dbReference type="Proteomes" id="UP000054266">
    <property type="component" value="Unassembled WGS sequence"/>
</dbReference>
<evidence type="ECO:0000256" key="1">
    <source>
        <dbReference type="SAM" id="MobiDB-lite"/>
    </source>
</evidence>
<feature type="transmembrane region" description="Helical" evidence="2">
    <location>
        <begin position="37"/>
        <end position="56"/>
    </location>
</feature>
<feature type="region of interest" description="Disordered" evidence="1">
    <location>
        <begin position="1"/>
        <end position="21"/>
    </location>
</feature>
<proteinExistence type="predicted"/>
<dbReference type="EMBL" id="KN846958">
    <property type="protein sequence ID" value="KIW68151.1"/>
    <property type="molecule type" value="Genomic_DNA"/>
</dbReference>
<dbReference type="AlphaFoldDB" id="A0A0D2CSJ5"/>
<reference evidence="3 4" key="1">
    <citation type="submission" date="2015-01" db="EMBL/GenBank/DDBJ databases">
        <title>The Genome Sequence of Capronia semiimmersa CBS27337.</title>
        <authorList>
            <consortium name="The Broad Institute Genomics Platform"/>
            <person name="Cuomo C."/>
            <person name="de Hoog S."/>
            <person name="Gorbushina A."/>
            <person name="Stielow B."/>
            <person name="Teixiera M."/>
            <person name="Abouelleil A."/>
            <person name="Chapman S.B."/>
            <person name="Priest M."/>
            <person name="Young S.K."/>
            <person name="Wortman J."/>
            <person name="Nusbaum C."/>
            <person name="Birren B."/>
        </authorList>
    </citation>
    <scope>NUCLEOTIDE SEQUENCE [LARGE SCALE GENOMIC DNA]</scope>
    <source>
        <strain evidence="3 4">CBS 27337</strain>
    </source>
</reference>
<organism evidence="3 4">
    <name type="scientific">Phialophora macrospora</name>
    <dbReference type="NCBI Taxonomy" id="1851006"/>
    <lineage>
        <taxon>Eukaryota</taxon>
        <taxon>Fungi</taxon>
        <taxon>Dikarya</taxon>
        <taxon>Ascomycota</taxon>
        <taxon>Pezizomycotina</taxon>
        <taxon>Eurotiomycetes</taxon>
        <taxon>Chaetothyriomycetidae</taxon>
        <taxon>Chaetothyriales</taxon>
        <taxon>Herpotrichiellaceae</taxon>
        <taxon>Phialophora</taxon>
    </lineage>
</organism>
<name>A0A0D2CSJ5_9EURO</name>
<keyword evidence="4" id="KW-1185">Reference proteome</keyword>
<evidence type="ECO:0000256" key="2">
    <source>
        <dbReference type="SAM" id="Phobius"/>
    </source>
</evidence>
<keyword evidence="2" id="KW-1133">Transmembrane helix</keyword>
<dbReference type="HOGENOM" id="CLU_2558088_0_0_1"/>
<accession>A0A0D2CSJ5</accession>
<evidence type="ECO:0000313" key="4">
    <source>
        <dbReference type="Proteomes" id="UP000054266"/>
    </source>
</evidence>
<evidence type="ECO:0000313" key="3">
    <source>
        <dbReference type="EMBL" id="KIW68151.1"/>
    </source>
</evidence>
<keyword evidence="2" id="KW-0812">Transmembrane</keyword>
<gene>
    <name evidence="3" type="ORF">PV04_04117</name>
</gene>
<protein>
    <submittedName>
        <fullName evidence="3">Uncharacterized protein</fullName>
    </submittedName>
</protein>
<sequence length="82" mass="9456">MSEPPAENDNQNPAFPYRKGLGKDENRRRLMRMAAELIWTIAFGIIATAVGLATIWQNFQIVKVKVEVLQRAHHPLWYGSRH</sequence>
<keyword evidence="2" id="KW-0472">Membrane</keyword>